<dbReference type="EMBL" id="KL596645">
    <property type="protein sequence ID" value="KER31524.1"/>
    <property type="molecule type" value="Genomic_DNA"/>
</dbReference>
<organism evidence="1 2">
    <name type="scientific">Opisthorchis viverrini</name>
    <name type="common">Southeast Asian liver fluke</name>
    <dbReference type="NCBI Taxonomy" id="6198"/>
    <lineage>
        <taxon>Eukaryota</taxon>
        <taxon>Metazoa</taxon>
        <taxon>Spiralia</taxon>
        <taxon>Lophotrochozoa</taxon>
        <taxon>Platyhelminthes</taxon>
        <taxon>Trematoda</taxon>
        <taxon>Digenea</taxon>
        <taxon>Opisthorchiida</taxon>
        <taxon>Opisthorchiata</taxon>
        <taxon>Opisthorchiidae</taxon>
        <taxon>Opisthorchis</taxon>
    </lineage>
</organism>
<dbReference type="Proteomes" id="UP000054324">
    <property type="component" value="Unassembled WGS sequence"/>
</dbReference>
<gene>
    <name evidence="1" type="ORF">T265_02292</name>
</gene>
<accession>A0A075AIF1</accession>
<dbReference type="CTD" id="20316480"/>
<name>A0A075AIF1_OPIVI</name>
<dbReference type="AlphaFoldDB" id="A0A075AIF1"/>
<evidence type="ECO:0000313" key="1">
    <source>
        <dbReference type="EMBL" id="KER31524.1"/>
    </source>
</evidence>
<reference evidence="1 2" key="1">
    <citation type="submission" date="2013-11" db="EMBL/GenBank/DDBJ databases">
        <title>Opisthorchis viverrini - life in the bile duct.</title>
        <authorList>
            <person name="Young N.D."/>
            <person name="Nagarajan N."/>
            <person name="Lin S.J."/>
            <person name="Korhonen P.K."/>
            <person name="Jex A.R."/>
            <person name="Hall R.S."/>
            <person name="Safavi-Hemami H."/>
            <person name="Kaewkong W."/>
            <person name="Bertrand D."/>
            <person name="Gao S."/>
            <person name="Seet Q."/>
            <person name="Wongkham S."/>
            <person name="Teh B.T."/>
            <person name="Wongkham C."/>
            <person name="Intapan P.M."/>
            <person name="Maleewong W."/>
            <person name="Yang X."/>
            <person name="Hu M."/>
            <person name="Wang Z."/>
            <person name="Hofmann A."/>
            <person name="Sternberg P.W."/>
            <person name="Tan P."/>
            <person name="Wang J."/>
            <person name="Gasser R.B."/>
        </authorList>
    </citation>
    <scope>NUCLEOTIDE SEQUENCE [LARGE SCALE GENOMIC DNA]</scope>
</reference>
<keyword evidence="2" id="KW-1185">Reference proteome</keyword>
<dbReference type="KEGG" id="ovi:T265_02292"/>
<dbReference type="RefSeq" id="XP_009164760.1">
    <property type="nucleotide sequence ID" value="XM_009166496.1"/>
</dbReference>
<proteinExistence type="predicted"/>
<sequence length="69" mass="8029">MTKRQQDWSMQFYEIYGRRATLMTLAATTTLHTDVGVLSESQMGWVGPGSRREDFKHLQRTSRFLGKHP</sequence>
<protein>
    <submittedName>
        <fullName evidence="1">Uncharacterized protein</fullName>
    </submittedName>
</protein>
<dbReference type="GeneID" id="20316480"/>
<evidence type="ECO:0000313" key="2">
    <source>
        <dbReference type="Proteomes" id="UP000054324"/>
    </source>
</evidence>